<evidence type="ECO:0008006" key="4">
    <source>
        <dbReference type="Google" id="ProtNLM"/>
    </source>
</evidence>
<evidence type="ECO:0000313" key="3">
    <source>
        <dbReference type="Proteomes" id="UP000318053"/>
    </source>
</evidence>
<evidence type="ECO:0000256" key="1">
    <source>
        <dbReference type="SAM" id="Coils"/>
    </source>
</evidence>
<evidence type="ECO:0000313" key="2">
    <source>
        <dbReference type="EMBL" id="TWT66085.1"/>
    </source>
</evidence>
<feature type="coiled-coil region" evidence="1">
    <location>
        <begin position="103"/>
        <end position="148"/>
    </location>
</feature>
<dbReference type="EMBL" id="SJPK01000006">
    <property type="protein sequence ID" value="TWT66085.1"/>
    <property type="molecule type" value="Genomic_DNA"/>
</dbReference>
<accession>A0A5C5XVR5</accession>
<proteinExistence type="predicted"/>
<comment type="caution">
    <text evidence="2">The sequence shown here is derived from an EMBL/GenBank/DDBJ whole genome shotgun (WGS) entry which is preliminary data.</text>
</comment>
<gene>
    <name evidence="2" type="ORF">CA85_29470</name>
</gene>
<dbReference type="AlphaFoldDB" id="A0A5C5XVR5"/>
<protein>
    <recommendedName>
        <fullName evidence="4">Chromosome partition protein Smc</fullName>
    </recommendedName>
</protein>
<reference evidence="2 3" key="1">
    <citation type="submission" date="2019-02" db="EMBL/GenBank/DDBJ databases">
        <title>Deep-cultivation of Planctomycetes and their phenomic and genomic characterization uncovers novel biology.</title>
        <authorList>
            <person name="Wiegand S."/>
            <person name="Jogler M."/>
            <person name="Boedeker C."/>
            <person name="Pinto D."/>
            <person name="Vollmers J."/>
            <person name="Rivas-Marin E."/>
            <person name="Kohn T."/>
            <person name="Peeters S.H."/>
            <person name="Heuer A."/>
            <person name="Rast P."/>
            <person name="Oberbeckmann S."/>
            <person name="Bunk B."/>
            <person name="Jeske O."/>
            <person name="Meyerdierks A."/>
            <person name="Storesund J.E."/>
            <person name="Kallscheuer N."/>
            <person name="Luecker S."/>
            <person name="Lage O.M."/>
            <person name="Pohl T."/>
            <person name="Merkel B.J."/>
            <person name="Hornburger P."/>
            <person name="Mueller R.-W."/>
            <person name="Bruemmer F."/>
            <person name="Labrenz M."/>
            <person name="Spormann A.M."/>
            <person name="Op Den Camp H."/>
            <person name="Overmann J."/>
            <person name="Amann R."/>
            <person name="Jetten M.S.M."/>
            <person name="Mascher T."/>
            <person name="Medema M.H."/>
            <person name="Devos D.P."/>
            <person name="Kaster A.-K."/>
            <person name="Ovreas L."/>
            <person name="Rohde M."/>
            <person name="Galperin M.Y."/>
            <person name="Jogler C."/>
        </authorList>
    </citation>
    <scope>NUCLEOTIDE SEQUENCE [LARGE SCALE GENOMIC DNA]</scope>
    <source>
        <strain evidence="2 3">CA85</strain>
    </source>
</reference>
<sequence>MNLLGKSFSVLILLLSVVFMVLALAVNASHRNWRDVVMSDNGLKAQIETYERTNDQLREARARTQADLDRERVARRTALAALETKLSELTGVLSDSEKFAQDLQAKTTELAQLDRSRAEELEELTAEAAMLRSQIRKEQQDRDNLFAETLKLTDDMNSLRGIVQLQQDRNDQLLGQVTRYKEVVDAAGLNMNDPLDGSPPDRNGNVLVINRPRKLVEVSIGYDDGLREGHLLEVTRGGRYVSRLRVRKTEPDRAVAEILNDYSEAAILEGDRVDTTIE</sequence>
<dbReference type="OrthoDB" id="253764at2"/>
<dbReference type="RefSeq" id="WP_146391904.1">
    <property type="nucleotide sequence ID" value="NZ_SJPK01000006.1"/>
</dbReference>
<feature type="coiled-coil region" evidence="1">
    <location>
        <begin position="40"/>
        <end position="74"/>
    </location>
</feature>
<name>A0A5C5XVR5_9BACT</name>
<keyword evidence="1" id="KW-0175">Coiled coil</keyword>
<keyword evidence="3" id="KW-1185">Reference proteome</keyword>
<organism evidence="2 3">
    <name type="scientific">Allorhodopirellula solitaria</name>
    <dbReference type="NCBI Taxonomy" id="2527987"/>
    <lineage>
        <taxon>Bacteria</taxon>
        <taxon>Pseudomonadati</taxon>
        <taxon>Planctomycetota</taxon>
        <taxon>Planctomycetia</taxon>
        <taxon>Pirellulales</taxon>
        <taxon>Pirellulaceae</taxon>
        <taxon>Allorhodopirellula</taxon>
    </lineage>
</organism>
<dbReference type="Proteomes" id="UP000318053">
    <property type="component" value="Unassembled WGS sequence"/>
</dbReference>